<keyword evidence="2" id="KW-1185">Reference proteome</keyword>
<evidence type="ECO:0000313" key="2">
    <source>
        <dbReference type="Proteomes" id="UP001596230"/>
    </source>
</evidence>
<gene>
    <name evidence="1" type="ORF">ACFP9W_02820</name>
</gene>
<comment type="caution">
    <text evidence="1">The sequence shown here is derived from an EMBL/GenBank/DDBJ whole genome shotgun (WGS) entry which is preliminary data.</text>
</comment>
<evidence type="ECO:0000313" key="1">
    <source>
        <dbReference type="EMBL" id="MFC6377039.1"/>
    </source>
</evidence>
<dbReference type="EMBL" id="JBHSUB010000004">
    <property type="protein sequence ID" value="MFC6377039.1"/>
    <property type="molecule type" value="Genomic_DNA"/>
</dbReference>
<reference evidence="2" key="1">
    <citation type="journal article" date="2019" name="Int. J. Syst. Evol. Microbiol.">
        <title>The Global Catalogue of Microorganisms (GCM) 10K type strain sequencing project: providing services to taxonomists for standard genome sequencing and annotation.</title>
        <authorList>
            <consortium name="The Broad Institute Genomics Platform"/>
            <consortium name="The Broad Institute Genome Sequencing Center for Infectious Disease"/>
            <person name="Wu L."/>
            <person name="Ma J."/>
        </authorList>
    </citation>
    <scope>NUCLEOTIDE SEQUENCE [LARGE SCALE GENOMIC DNA]</scope>
    <source>
        <strain evidence="2">CGMCC 1.18518</strain>
    </source>
</reference>
<organism evidence="1 2">
    <name type="scientific">Tatumella terrea</name>
    <dbReference type="NCBI Taxonomy" id="419007"/>
    <lineage>
        <taxon>Bacteria</taxon>
        <taxon>Pseudomonadati</taxon>
        <taxon>Pseudomonadota</taxon>
        <taxon>Gammaproteobacteria</taxon>
        <taxon>Enterobacterales</taxon>
        <taxon>Erwiniaceae</taxon>
        <taxon>Tatumella</taxon>
    </lineage>
</organism>
<accession>A0ABW1VTI1</accession>
<proteinExistence type="predicted"/>
<protein>
    <recommendedName>
        <fullName evidence="3">Dirigent protein</fullName>
    </recommendedName>
</protein>
<dbReference type="RefSeq" id="WP_212713733.1">
    <property type="nucleotide sequence ID" value="NZ_BAAAFX010000010.1"/>
</dbReference>
<dbReference type="Proteomes" id="UP001596230">
    <property type="component" value="Unassembled WGS sequence"/>
</dbReference>
<evidence type="ECO:0008006" key="3">
    <source>
        <dbReference type="Google" id="ProtNLM"/>
    </source>
</evidence>
<name>A0ABW1VTI1_9GAMM</name>
<sequence>MFIHKLSVVLAEQKLTVLRSPVGAGDGAWPVGGGTPILAIFVSLREENRASGVIGNRAVAGDRERFFAGPGTGKFVMSFASDWQDPSSVRDGADGISVMIF</sequence>